<dbReference type="AlphaFoldDB" id="A0A424W5G4"/>
<dbReference type="RefSeq" id="WP_118934464.1">
    <property type="nucleotide sequence ID" value="NZ_CP061008.1"/>
</dbReference>
<gene>
    <name evidence="1" type="ORF">DY367_27955</name>
</gene>
<evidence type="ECO:0000313" key="2">
    <source>
        <dbReference type="Proteomes" id="UP000285324"/>
    </source>
</evidence>
<name>A0A424W5G4_ALCXX</name>
<sequence length="458" mass="49160">MTDHTPAAQAAMQTALTDAERNAVFDAWLSNQGEFRNYSALMEAIESAVLFKLRAPVATTTDRAMLQSVLQDLENSDSVCPRCGHSDSCADMDVVYMIRDHLKAQVRAPVADERAIHPEIQAVLAMLDVPVLGYLGSHSGKLLKSADMADRFESAIPLVSESAHRAACEKIIGSRASTPVADERADDTLTQVYDRFGIGILARNPSTLMACLGNVIRRANCLSQVEQVLSVPTPPEPDDEGIWGEESLLRWGADEKGYAEHFKAALAEWSRRAALASAPVAGEARKPVAVTDLQGDVHWKHGRKPGIALYAAPQASEAVPNLPRGWQLALNLAIDAIENAAPAGQDWPVNWPVILHGLKELRDSLAQPQASEAAAELPAPVNGEARAWSFAAPGPVAAEVRVQQLEAARIAYAREFPPDENGDPDVGNIHANIRKLKSQLAALSAQPGAQRTGGSDAE</sequence>
<proteinExistence type="predicted"/>
<comment type="caution">
    <text evidence="1">The sequence shown here is derived from an EMBL/GenBank/DDBJ whole genome shotgun (WGS) entry which is preliminary data.</text>
</comment>
<dbReference type="Proteomes" id="UP000285324">
    <property type="component" value="Unassembled WGS sequence"/>
</dbReference>
<reference evidence="1 2" key="1">
    <citation type="submission" date="2018-08" db="EMBL/GenBank/DDBJ databases">
        <title>Achromobacter xylosoxidans Genome sequencing and assembly.</title>
        <authorList>
            <person name="Wang R."/>
            <person name="Rensing C."/>
            <person name="Li Y."/>
        </authorList>
    </citation>
    <scope>NUCLEOTIDE SEQUENCE [LARGE SCALE GENOMIC DNA]</scope>
    <source>
        <strain evidence="1 2">GD003A</strain>
    </source>
</reference>
<dbReference type="OrthoDB" id="8667414at2"/>
<accession>A0A424W5G4</accession>
<dbReference type="EMBL" id="QVXO01000065">
    <property type="protein sequence ID" value="RPJ88444.1"/>
    <property type="molecule type" value="Genomic_DNA"/>
</dbReference>
<protein>
    <submittedName>
        <fullName evidence="1">Uncharacterized protein</fullName>
    </submittedName>
</protein>
<evidence type="ECO:0000313" key="1">
    <source>
        <dbReference type="EMBL" id="RPJ88444.1"/>
    </source>
</evidence>
<organism evidence="1 2">
    <name type="scientific">Alcaligenes xylosoxydans xylosoxydans</name>
    <name type="common">Achromobacter xylosoxidans</name>
    <dbReference type="NCBI Taxonomy" id="85698"/>
    <lineage>
        <taxon>Bacteria</taxon>
        <taxon>Pseudomonadati</taxon>
        <taxon>Pseudomonadota</taxon>
        <taxon>Betaproteobacteria</taxon>
        <taxon>Burkholderiales</taxon>
        <taxon>Alcaligenaceae</taxon>
        <taxon>Achromobacter</taxon>
    </lineage>
</organism>